<sequence length="446" mass="50014">MMMDRAMGDGVGKRTPPITPTAQGKRTPPTTPTAADRERVARTSKLLWHAKENDLEQLKKLLRDHPDLATACDYDGRTALHVAACYGRTDAARLLLEAGAIVNAQDRWGTSPLGDAEQTGNSQMIRLLKDYGGELLGTRGSKREGSGPSVGPLLIQKSYWEIDPSEIDLNTSILIGKGSFGEIRKVTWRGTPVAVKTILPSLVKDRLVVQDFIHEVDLLVKLRHPNIVQFLGAVTKRPPLMLVTEFLSGGDLNQFLQSKGALQLSQAISSALDIARGMAYLHNGPNVIIHRDLKPRNVLLDEANQMKVGDFGLSKLITKHHHQDIYKLTGETGSYRYMAPEVFRHESYDKNVDIFSFAMILYEMLEGYPPFPYSEPYEAARLVADDERRPTFSVKNCPQEMIELIEQCWATKAASRPSFVDIIKRLEQMEATLPPEPRHWRFLHHS</sequence>
<protein>
    <submittedName>
        <fullName evidence="1">Uncharacterized protein</fullName>
    </submittedName>
</protein>
<gene>
    <name evidence="1" type="ORF">O6H91_09G110900</name>
</gene>
<name>A0ACC2CT61_DIPCM</name>
<proteinExistence type="predicted"/>
<dbReference type="Proteomes" id="UP001162992">
    <property type="component" value="Chromosome 9"/>
</dbReference>
<dbReference type="EMBL" id="CM055100">
    <property type="protein sequence ID" value="KAJ7545220.1"/>
    <property type="molecule type" value="Genomic_DNA"/>
</dbReference>
<evidence type="ECO:0000313" key="2">
    <source>
        <dbReference type="Proteomes" id="UP001162992"/>
    </source>
</evidence>
<evidence type="ECO:0000313" key="1">
    <source>
        <dbReference type="EMBL" id="KAJ7545220.1"/>
    </source>
</evidence>
<reference evidence="2" key="1">
    <citation type="journal article" date="2024" name="Proc. Natl. Acad. Sci. U.S.A.">
        <title>Extraordinary preservation of gene collinearity over three hundred million years revealed in homosporous lycophytes.</title>
        <authorList>
            <person name="Li C."/>
            <person name="Wickell D."/>
            <person name="Kuo L.Y."/>
            <person name="Chen X."/>
            <person name="Nie B."/>
            <person name="Liao X."/>
            <person name="Peng D."/>
            <person name="Ji J."/>
            <person name="Jenkins J."/>
            <person name="Williams M."/>
            <person name="Shu S."/>
            <person name="Plott C."/>
            <person name="Barry K."/>
            <person name="Rajasekar S."/>
            <person name="Grimwood J."/>
            <person name="Han X."/>
            <person name="Sun S."/>
            <person name="Hou Z."/>
            <person name="He W."/>
            <person name="Dai G."/>
            <person name="Sun C."/>
            <person name="Schmutz J."/>
            <person name="Leebens-Mack J.H."/>
            <person name="Li F.W."/>
            <person name="Wang L."/>
        </authorList>
    </citation>
    <scope>NUCLEOTIDE SEQUENCE [LARGE SCALE GENOMIC DNA]</scope>
    <source>
        <strain evidence="2">cv. PW_Plant_1</strain>
    </source>
</reference>
<organism evidence="1 2">
    <name type="scientific">Diphasiastrum complanatum</name>
    <name type="common">Issler's clubmoss</name>
    <name type="synonym">Lycopodium complanatum</name>
    <dbReference type="NCBI Taxonomy" id="34168"/>
    <lineage>
        <taxon>Eukaryota</taxon>
        <taxon>Viridiplantae</taxon>
        <taxon>Streptophyta</taxon>
        <taxon>Embryophyta</taxon>
        <taxon>Tracheophyta</taxon>
        <taxon>Lycopodiopsida</taxon>
        <taxon>Lycopodiales</taxon>
        <taxon>Lycopodiaceae</taxon>
        <taxon>Lycopodioideae</taxon>
        <taxon>Diphasiastrum</taxon>
    </lineage>
</organism>
<comment type="caution">
    <text evidence="1">The sequence shown here is derived from an EMBL/GenBank/DDBJ whole genome shotgun (WGS) entry which is preliminary data.</text>
</comment>
<accession>A0ACC2CT61</accession>
<keyword evidence="2" id="KW-1185">Reference proteome</keyword>